<dbReference type="InterPro" id="IPR027275">
    <property type="entry name" value="PRC-brl_dom"/>
</dbReference>
<dbReference type="EMBL" id="SLXV01000057">
    <property type="protein sequence ID" value="TCP62089.1"/>
    <property type="molecule type" value="Genomic_DNA"/>
</dbReference>
<proteinExistence type="predicted"/>
<evidence type="ECO:0000313" key="3">
    <source>
        <dbReference type="Proteomes" id="UP000294746"/>
    </source>
</evidence>
<name>A0A4R2RI11_9BACL</name>
<dbReference type="InterPro" id="IPR011033">
    <property type="entry name" value="PRC_barrel-like_sf"/>
</dbReference>
<dbReference type="Gene3D" id="2.30.30.240">
    <property type="entry name" value="PRC-barrel domain"/>
    <property type="match status" value="1"/>
</dbReference>
<evidence type="ECO:0000259" key="1">
    <source>
        <dbReference type="Pfam" id="PF05239"/>
    </source>
</evidence>
<comment type="caution">
    <text evidence="2">The sequence shown here is derived from an EMBL/GenBank/DDBJ whole genome shotgun (WGS) entry which is preliminary data.</text>
</comment>
<organism evidence="2 3">
    <name type="scientific">Baia soyae</name>
    <dbReference type="NCBI Taxonomy" id="1544746"/>
    <lineage>
        <taxon>Bacteria</taxon>
        <taxon>Bacillati</taxon>
        <taxon>Bacillota</taxon>
        <taxon>Bacilli</taxon>
        <taxon>Bacillales</taxon>
        <taxon>Thermoactinomycetaceae</taxon>
        <taxon>Baia</taxon>
    </lineage>
</organism>
<dbReference type="OrthoDB" id="1707618at2"/>
<dbReference type="RefSeq" id="WP_131849919.1">
    <property type="nucleotide sequence ID" value="NZ_SLXV01000057.1"/>
</dbReference>
<protein>
    <submittedName>
        <fullName evidence="2">Uncharacterized protein YrrD</fullName>
    </submittedName>
</protein>
<keyword evidence="3" id="KW-1185">Reference proteome</keyword>
<gene>
    <name evidence="2" type="ORF">EDD57_15718</name>
</gene>
<dbReference type="SUPFAM" id="SSF50346">
    <property type="entry name" value="PRC-barrel domain"/>
    <property type="match status" value="1"/>
</dbReference>
<reference evidence="2 3" key="1">
    <citation type="submission" date="2019-03" db="EMBL/GenBank/DDBJ databases">
        <title>Genomic Encyclopedia of Type Strains, Phase IV (KMG-IV): sequencing the most valuable type-strain genomes for metagenomic binning, comparative biology and taxonomic classification.</title>
        <authorList>
            <person name="Goeker M."/>
        </authorList>
    </citation>
    <scope>NUCLEOTIDE SEQUENCE [LARGE SCALE GENOMIC DNA]</scope>
    <source>
        <strain evidence="2 3">DSM 46831</strain>
    </source>
</reference>
<accession>A0A4R2RI11</accession>
<dbReference type="Proteomes" id="UP000294746">
    <property type="component" value="Unassembled WGS sequence"/>
</dbReference>
<sequence length="161" mass="18112">MRKSQEVLGATVIHQETNKVLGVVTDLLFNSEQVLAGLLLERGGWLRFRRYIPIECIVELGFETVRVHCEEKFSKRAPILGWTGVVTGVNPLRGRPIETAAGLQLGEVMNVYFLENVGTIVGYELSDGWWNDLLHGRKKVIPDQPYIWKQMTVLATCADST</sequence>
<feature type="domain" description="PRC-barrel" evidence="1">
    <location>
        <begin position="5"/>
        <end position="55"/>
    </location>
</feature>
<dbReference type="AlphaFoldDB" id="A0A4R2RI11"/>
<dbReference type="Pfam" id="PF05239">
    <property type="entry name" value="PRC"/>
    <property type="match status" value="1"/>
</dbReference>
<evidence type="ECO:0000313" key="2">
    <source>
        <dbReference type="EMBL" id="TCP62089.1"/>
    </source>
</evidence>